<keyword evidence="2" id="KW-0808">Transferase</keyword>
<dbReference type="GO" id="GO:0016747">
    <property type="term" value="F:acyltransferase activity, transferring groups other than amino-acyl groups"/>
    <property type="evidence" value="ECO:0007669"/>
    <property type="project" value="InterPro"/>
</dbReference>
<keyword evidence="3" id="KW-1185">Reference proteome</keyword>
<protein>
    <submittedName>
        <fullName evidence="2">Putative acetyltransferase</fullName>
    </submittedName>
</protein>
<reference evidence="2 3" key="1">
    <citation type="submission" date="2020-08" db="EMBL/GenBank/DDBJ databases">
        <title>Sequencing the genomes of 1000 actinobacteria strains.</title>
        <authorList>
            <person name="Klenk H.-P."/>
        </authorList>
    </citation>
    <scope>NUCLEOTIDE SEQUENCE [LARGE SCALE GENOMIC DNA]</scope>
    <source>
        <strain evidence="2 3">DSM 43851</strain>
    </source>
</reference>
<evidence type="ECO:0000313" key="2">
    <source>
        <dbReference type="EMBL" id="MBB5898020.1"/>
    </source>
</evidence>
<dbReference type="SUPFAM" id="SSF55729">
    <property type="entry name" value="Acyl-CoA N-acyltransferases (Nat)"/>
    <property type="match status" value="1"/>
</dbReference>
<proteinExistence type="predicted"/>
<dbReference type="Proteomes" id="UP000585638">
    <property type="component" value="Unassembled WGS sequence"/>
</dbReference>
<evidence type="ECO:0000259" key="1">
    <source>
        <dbReference type="PROSITE" id="PS51186"/>
    </source>
</evidence>
<dbReference type="InterPro" id="IPR016181">
    <property type="entry name" value="Acyl_CoA_acyltransferase"/>
</dbReference>
<name>A0A7W9KSN1_9PSEU</name>
<dbReference type="Pfam" id="PF00583">
    <property type="entry name" value="Acetyltransf_1"/>
    <property type="match status" value="1"/>
</dbReference>
<gene>
    <name evidence="2" type="ORF">BJ998_009279</name>
</gene>
<dbReference type="RefSeq" id="WP_184870492.1">
    <property type="nucleotide sequence ID" value="NZ_BAAAWY010000021.1"/>
</dbReference>
<dbReference type="AlphaFoldDB" id="A0A7W9KSN1"/>
<evidence type="ECO:0000313" key="3">
    <source>
        <dbReference type="Proteomes" id="UP000585638"/>
    </source>
</evidence>
<feature type="domain" description="N-acetyltransferase" evidence="1">
    <location>
        <begin position="27"/>
        <end position="168"/>
    </location>
</feature>
<sequence>MQNGNDQTQPGRVTLRLADTTSRPVVERLGQLERHDLSPWTGDLPGYAGLFDYPRLSRFFTDADHDAYLIYSDGQLAGFSLVRPFDGGATFIHAFFVVRALRRQGVGLAAATDLLRSRRGRWAIAFLEQNAPAARFWKQVAAEVVGENWTEKRRHRPDGATFTFIHLDVDQDERIHR</sequence>
<dbReference type="EMBL" id="JACHIR010000005">
    <property type="protein sequence ID" value="MBB5898020.1"/>
    <property type="molecule type" value="Genomic_DNA"/>
</dbReference>
<comment type="caution">
    <text evidence="2">The sequence shown here is derived from an EMBL/GenBank/DDBJ whole genome shotgun (WGS) entry which is preliminary data.</text>
</comment>
<dbReference type="Gene3D" id="3.40.630.30">
    <property type="match status" value="1"/>
</dbReference>
<accession>A0A7W9KSN1</accession>
<dbReference type="CDD" id="cd04301">
    <property type="entry name" value="NAT_SF"/>
    <property type="match status" value="1"/>
</dbReference>
<dbReference type="InterPro" id="IPR000182">
    <property type="entry name" value="GNAT_dom"/>
</dbReference>
<organism evidence="2 3">
    <name type="scientific">Kutzneria kofuensis</name>
    <dbReference type="NCBI Taxonomy" id="103725"/>
    <lineage>
        <taxon>Bacteria</taxon>
        <taxon>Bacillati</taxon>
        <taxon>Actinomycetota</taxon>
        <taxon>Actinomycetes</taxon>
        <taxon>Pseudonocardiales</taxon>
        <taxon>Pseudonocardiaceae</taxon>
        <taxon>Kutzneria</taxon>
    </lineage>
</organism>
<dbReference type="PROSITE" id="PS51186">
    <property type="entry name" value="GNAT"/>
    <property type="match status" value="1"/>
</dbReference>